<dbReference type="AlphaFoldDB" id="A0A1R4JX57"/>
<dbReference type="RefSeq" id="WP_087058758.1">
    <property type="nucleotide sequence ID" value="NZ_FUKW01000096.1"/>
</dbReference>
<gene>
    <name evidence="1" type="ORF">FM115_07170</name>
</gene>
<evidence type="ECO:0000313" key="2">
    <source>
        <dbReference type="Proteomes" id="UP000195611"/>
    </source>
</evidence>
<proteinExistence type="predicted"/>
<evidence type="ECO:0008006" key="3">
    <source>
        <dbReference type="Google" id="ProtNLM"/>
    </source>
</evidence>
<dbReference type="Proteomes" id="UP000195611">
    <property type="component" value="Unassembled WGS sequence"/>
</dbReference>
<evidence type="ECO:0000313" key="1">
    <source>
        <dbReference type="EMBL" id="SJN36484.1"/>
    </source>
</evidence>
<dbReference type="EMBL" id="FUKW01000096">
    <property type="protein sequence ID" value="SJN36484.1"/>
    <property type="molecule type" value="Genomic_DNA"/>
</dbReference>
<protein>
    <recommendedName>
        <fullName evidence="3">Helix-turn-helix type 11 domain-containing protein</fullName>
    </recommendedName>
</protein>
<reference evidence="1 2" key="1">
    <citation type="submission" date="2017-02" db="EMBL/GenBank/DDBJ databases">
        <authorList>
            <person name="Peterson S.W."/>
        </authorList>
    </citation>
    <scope>NUCLEOTIDE SEQUENCE [LARGE SCALE GENOMIC DNA]</scope>
    <source>
        <strain evidence="1 2">42ea</strain>
    </source>
</reference>
<organism evidence="1 2">
    <name type="scientific">Marinilactibacillus psychrotolerans 42ea</name>
    <dbReference type="NCBI Taxonomy" id="1255609"/>
    <lineage>
        <taxon>Bacteria</taxon>
        <taxon>Bacillati</taxon>
        <taxon>Bacillota</taxon>
        <taxon>Bacilli</taxon>
        <taxon>Lactobacillales</taxon>
        <taxon>Carnobacteriaceae</taxon>
        <taxon>Marinilactibacillus</taxon>
    </lineage>
</organism>
<accession>A0A1R4JX57</accession>
<name>A0A1R4JX57_9LACT</name>
<sequence length="68" mass="8140">MKEKEMKSNKPQHIRENNLEYIEFLLKKYTKLSQKELAQLSGLSIVTIKKYLKHYWKMVASKSRITVP</sequence>